<feature type="compositionally biased region" description="Basic and acidic residues" evidence="11">
    <location>
        <begin position="559"/>
        <end position="572"/>
    </location>
</feature>
<dbReference type="GO" id="GO:0016592">
    <property type="term" value="C:mediator complex"/>
    <property type="evidence" value="ECO:0007669"/>
    <property type="project" value="InterPro"/>
</dbReference>
<dbReference type="Gene3D" id="1.20.930.10">
    <property type="entry name" value="Conserved domain common to transcription factors TFIIS, elongin A, CRSP70"/>
    <property type="match status" value="1"/>
</dbReference>
<protein>
    <recommendedName>
        <fullName evidence="3">Mediator of RNA polymerase II transcription subunit 26</fullName>
    </recommendedName>
    <alternativeName>
        <fullName evidence="8">Cofactor required for Sp1 transcriptional activation subunit 7</fullName>
    </alternativeName>
    <alternativeName>
        <fullName evidence="9">Mediator complex subunit 26</fullName>
    </alternativeName>
</protein>
<dbReference type="GO" id="GO:0070847">
    <property type="term" value="C:core mediator complex"/>
    <property type="evidence" value="ECO:0007669"/>
    <property type="project" value="TreeGrafter"/>
</dbReference>
<keyword evidence="5" id="KW-0010">Activator</keyword>
<dbReference type="GO" id="GO:0003712">
    <property type="term" value="F:transcription coregulator activity"/>
    <property type="evidence" value="ECO:0007669"/>
    <property type="project" value="TreeGrafter"/>
</dbReference>
<dbReference type="InterPro" id="IPR035441">
    <property type="entry name" value="TFIIS/LEDGF_dom_sf"/>
</dbReference>
<dbReference type="InterPro" id="IPR003617">
    <property type="entry name" value="TFIIS/CRSP70_N_sub"/>
</dbReference>
<dbReference type="GO" id="GO:0006357">
    <property type="term" value="P:regulation of transcription by RNA polymerase II"/>
    <property type="evidence" value="ECO:0007669"/>
    <property type="project" value="InterPro"/>
</dbReference>
<evidence type="ECO:0000256" key="8">
    <source>
        <dbReference type="ARBA" id="ARBA00030125"/>
    </source>
</evidence>
<accession>A0A8C5QHD1</accession>
<dbReference type="AlphaFoldDB" id="A0A8C5QHD1"/>
<sequence>MLYRHSDRHLELSVHTCFLERRRQSFCASARWKAPSCDHVGFPCDRGWGPSNEHTCGNFPGVAQEGMNAVSSCRACPNADRAFARAQTFPTTLRKIQNMVAVLEVISSLERYPITKEALELEQFMCFAPTGSYIVHHDCLSHRPHAGQETRLGKLINDVRKKTNNEELAKRAKKLLRSWQKLIEPVAPSEASARVAANPPGSANGGGSHNCKAETAPTALLSGKPIQELKSRNDIQRVHSPKADKLINRKKKGENRDGTQGTACKVAKASHELLQNSPSPPTNGIGGSPPDSLPSPLDGGLQTNRIEPAENDKQVKIPVNAVRPHTNSPGLVKHPSTSSLLKVAVLQQQSGGQEDAPPHQPRSPRCASFSPRGTRAELVARQHTTYAPKGSVPSPSQRLPGVDTAHPPSYQSPAHPSTPPAIAKRLESPRRDTMAVSSPHRSIEQSSSADCQYSTRTTQQHTPQGPRNCLPTVDLQTPRTDFSPEPSRMDSDDAASGSDCQKRKKSRCRGEQECYLTDGTGKPARVKKERKLKFDFITGQIKPLTNKDPSQAESSAPSEQHRTETDKQDPKFDLPNPFEQTNWKEWSRNEIIQSYLSIQGSRLSSSGVHTQSAHYYMSEYLKKEECTKREARKTHVLVPLVLPSDLPGRTREITSTDIDRVHNQHWPGVNGCQDTQDNWYNWTQGISLDPHGDGGRLNILPYVCLD</sequence>
<feature type="compositionally biased region" description="Polar residues" evidence="11">
    <location>
        <begin position="435"/>
        <end position="465"/>
    </location>
</feature>
<evidence type="ECO:0000256" key="10">
    <source>
        <dbReference type="PROSITE-ProRule" id="PRU00649"/>
    </source>
</evidence>
<dbReference type="SUPFAM" id="SSF47676">
    <property type="entry name" value="Conserved domain common to transcription factors TFIIS, elongin A, CRSP70"/>
    <property type="match status" value="1"/>
</dbReference>
<organism evidence="13 14">
    <name type="scientific">Leptobrachium leishanense</name>
    <name type="common">Leishan spiny toad</name>
    <dbReference type="NCBI Taxonomy" id="445787"/>
    <lineage>
        <taxon>Eukaryota</taxon>
        <taxon>Metazoa</taxon>
        <taxon>Chordata</taxon>
        <taxon>Craniata</taxon>
        <taxon>Vertebrata</taxon>
        <taxon>Euteleostomi</taxon>
        <taxon>Amphibia</taxon>
        <taxon>Batrachia</taxon>
        <taxon>Anura</taxon>
        <taxon>Pelobatoidea</taxon>
        <taxon>Megophryidae</taxon>
        <taxon>Leptobrachium</taxon>
    </lineage>
</organism>
<feature type="region of interest" description="Disordered" evidence="11">
    <location>
        <begin position="187"/>
        <end position="316"/>
    </location>
</feature>
<evidence type="ECO:0000313" key="14">
    <source>
        <dbReference type="Proteomes" id="UP000694569"/>
    </source>
</evidence>
<dbReference type="PANTHER" id="PTHR15201:SF1">
    <property type="entry name" value="MEDIATOR OF RNA POLYMERASE II TRANSCRIPTION SUBUNIT 26"/>
    <property type="match status" value="1"/>
</dbReference>
<dbReference type="InterPro" id="IPR031417">
    <property type="entry name" value="Med26_Mid"/>
</dbReference>
<evidence type="ECO:0000256" key="6">
    <source>
        <dbReference type="ARBA" id="ARBA00023163"/>
    </source>
</evidence>
<dbReference type="InterPro" id="IPR017923">
    <property type="entry name" value="TFIIS_N"/>
</dbReference>
<dbReference type="Pfam" id="PF15693">
    <property type="entry name" value="Med26_C"/>
    <property type="match status" value="1"/>
</dbReference>
<keyword evidence="6" id="KW-0804">Transcription</keyword>
<evidence type="ECO:0000259" key="12">
    <source>
        <dbReference type="PROSITE" id="PS51319"/>
    </source>
</evidence>
<evidence type="ECO:0000256" key="1">
    <source>
        <dbReference type="ARBA" id="ARBA00004123"/>
    </source>
</evidence>
<reference evidence="13" key="1">
    <citation type="submission" date="2025-08" db="UniProtKB">
        <authorList>
            <consortium name="Ensembl"/>
        </authorList>
    </citation>
    <scope>IDENTIFICATION</scope>
</reference>
<feature type="compositionally biased region" description="Polar residues" evidence="11">
    <location>
        <begin position="547"/>
        <end position="558"/>
    </location>
</feature>
<comment type="subcellular location">
    <subcellularLocation>
        <location evidence="1 10">Nucleus</location>
    </subcellularLocation>
</comment>
<evidence type="ECO:0000313" key="13">
    <source>
        <dbReference type="Ensembl" id="ENSLLEP00000037568.1"/>
    </source>
</evidence>
<feature type="region of interest" description="Disordered" evidence="11">
    <location>
        <begin position="540"/>
        <end position="579"/>
    </location>
</feature>
<feature type="region of interest" description="Disordered" evidence="11">
    <location>
        <begin position="384"/>
        <end position="520"/>
    </location>
</feature>
<evidence type="ECO:0000256" key="2">
    <source>
        <dbReference type="ARBA" id="ARBA00009681"/>
    </source>
</evidence>
<keyword evidence="7 10" id="KW-0539">Nucleus</keyword>
<dbReference type="PANTHER" id="PTHR15201">
    <property type="entry name" value="CRSP70"/>
    <property type="match status" value="1"/>
</dbReference>
<feature type="compositionally biased region" description="Basic and acidic residues" evidence="11">
    <location>
        <begin position="227"/>
        <end position="247"/>
    </location>
</feature>
<feature type="compositionally biased region" description="Low complexity" evidence="11">
    <location>
        <begin position="288"/>
        <end position="301"/>
    </location>
</feature>
<dbReference type="Proteomes" id="UP000694569">
    <property type="component" value="Unplaced"/>
</dbReference>
<keyword evidence="4" id="KW-0805">Transcription regulation</keyword>
<reference evidence="13" key="2">
    <citation type="submission" date="2025-09" db="UniProtKB">
        <authorList>
            <consortium name="Ensembl"/>
        </authorList>
    </citation>
    <scope>IDENTIFICATION</scope>
</reference>
<dbReference type="Ensembl" id="ENSLLET00000039012.1">
    <property type="protein sequence ID" value="ENSLLEP00000037568.1"/>
    <property type="gene ID" value="ENSLLEG00000023767.1"/>
</dbReference>
<feature type="region of interest" description="Disordered" evidence="11">
    <location>
        <begin position="348"/>
        <end position="371"/>
    </location>
</feature>
<evidence type="ECO:0000256" key="9">
    <source>
        <dbReference type="ARBA" id="ARBA00031968"/>
    </source>
</evidence>
<feature type="compositionally biased region" description="Basic and acidic residues" evidence="11">
    <location>
        <begin position="424"/>
        <end position="433"/>
    </location>
</feature>
<dbReference type="InterPro" id="IPR042376">
    <property type="entry name" value="MED26"/>
</dbReference>
<evidence type="ECO:0000256" key="7">
    <source>
        <dbReference type="ARBA" id="ARBA00023242"/>
    </source>
</evidence>
<name>A0A8C5QHD1_9ANUR</name>
<dbReference type="GO" id="GO:0010628">
    <property type="term" value="P:positive regulation of gene expression"/>
    <property type="evidence" value="ECO:0007669"/>
    <property type="project" value="TreeGrafter"/>
</dbReference>
<evidence type="ECO:0000256" key="4">
    <source>
        <dbReference type="ARBA" id="ARBA00023015"/>
    </source>
</evidence>
<dbReference type="PROSITE" id="PS51319">
    <property type="entry name" value="TFIIS_N"/>
    <property type="match status" value="1"/>
</dbReference>
<dbReference type="Pfam" id="PF15694">
    <property type="entry name" value="Med26_M"/>
    <property type="match status" value="1"/>
</dbReference>
<evidence type="ECO:0000256" key="11">
    <source>
        <dbReference type="SAM" id="MobiDB-lite"/>
    </source>
</evidence>
<dbReference type="SMART" id="SM00509">
    <property type="entry name" value="TFS2N"/>
    <property type="match status" value="1"/>
</dbReference>
<evidence type="ECO:0000256" key="5">
    <source>
        <dbReference type="ARBA" id="ARBA00023159"/>
    </source>
</evidence>
<feature type="domain" description="TFIIS N-terminal" evidence="12">
    <location>
        <begin position="81"/>
        <end position="186"/>
    </location>
</feature>
<dbReference type="CDD" id="cd00183">
    <property type="entry name" value="TFIIS_I"/>
    <property type="match status" value="1"/>
</dbReference>
<comment type="similarity">
    <text evidence="2">Belongs to the Mediator complex subunit 26 family.</text>
</comment>
<dbReference type="GeneTree" id="ENSGT00390000000259"/>
<evidence type="ECO:0000256" key="3">
    <source>
        <dbReference type="ARBA" id="ARBA00019686"/>
    </source>
</evidence>
<proteinExistence type="inferred from homology"/>
<dbReference type="OrthoDB" id="550309at2759"/>
<dbReference type="InterPro" id="IPR031416">
    <property type="entry name" value="Med26_C"/>
</dbReference>
<dbReference type="Pfam" id="PF08711">
    <property type="entry name" value="Med26"/>
    <property type="match status" value="1"/>
</dbReference>
<gene>
    <name evidence="13" type="primary">MED26</name>
</gene>
<keyword evidence="14" id="KW-1185">Reference proteome</keyword>